<dbReference type="EMBL" id="CP043046">
    <property type="protein sequence ID" value="QEI09257.1"/>
    <property type="molecule type" value="Genomic_DNA"/>
</dbReference>
<dbReference type="Gene3D" id="3.10.180.10">
    <property type="entry name" value="2,3-Dihydroxybiphenyl 1,2-Dioxygenase, domain 1"/>
    <property type="match status" value="1"/>
</dbReference>
<protein>
    <submittedName>
        <fullName evidence="2">Glyoxalase</fullName>
    </submittedName>
</protein>
<reference evidence="2 3" key="1">
    <citation type="submission" date="2019-08" db="EMBL/GenBank/DDBJ databases">
        <title>Amphibian skin-associated Pigmentiphaga: genome sequence and occurrence across geography and hosts.</title>
        <authorList>
            <person name="Bletz M.C."/>
            <person name="Bunk B."/>
            <person name="Sproeer C."/>
            <person name="Biwer P."/>
            <person name="Reiter S."/>
            <person name="Rabemananjara F.C.E."/>
            <person name="Schulz S."/>
            <person name="Overmann J."/>
            <person name="Vences M."/>
        </authorList>
    </citation>
    <scope>NUCLEOTIDE SEQUENCE [LARGE SCALE GENOMIC DNA]</scope>
    <source>
        <strain evidence="2 3">Mada1488</strain>
    </source>
</reference>
<feature type="domain" description="VOC" evidence="1">
    <location>
        <begin position="6"/>
        <end position="117"/>
    </location>
</feature>
<accession>A0A5C0B8R7</accession>
<dbReference type="InterPro" id="IPR029068">
    <property type="entry name" value="Glyas_Bleomycin-R_OHBP_Dase"/>
</dbReference>
<gene>
    <name evidence="2" type="ORF">FXN63_11445</name>
</gene>
<sequence>MGLLKRIDSVVLFVLDIAAAAGWYADIFDVDVEYENPCYAYVVLPDMTLGFHPLDKKCPGGAGGTTVYWQVDSMDEAILFLVNKGATLYRGPIQTAPGGRAAMLLDPFGCTIGLNEVAMQR</sequence>
<name>A0A5C0B8R7_9BURK</name>
<dbReference type="SUPFAM" id="SSF54593">
    <property type="entry name" value="Glyoxalase/Bleomycin resistance protein/Dihydroxybiphenyl dioxygenase"/>
    <property type="match status" value="1"/>
</dbReference>
<dbReference type="PROSITE" id="PS51819">
    <property type="entry name" value="VOC"/>
    <property type="match status" value="1"/>
</dbReference>
<dbReference type="AlphaFoldDB" id="A0A5C0B8R7"/>
<dbReference type="InterPro" id="IPR037523">
    <property type="entry name" value="VOC_core"/>
</dbReference>
<dbReference type="InterPro" id="IPR004360">
    <property type="entry name" value="Glyas_Fos-R_dOase_dom"/>
</dbReference>
<evidence type="ECO:0000313" key="3">
    <source>
        <dbReference type="Proteomes" id="UP000325161"/>
    </source>
</evidence>
<organism evidence="2 3">
    <name type="scientific">Pigmentiphaga aceris</name>
    <dbReference type="NCBI Taxonomy" id="1940612"/>
    <lineage>
        <taxon>Bacteria</taxon>
        <taxon>Pseudomonadati</taxon>
        <taxon>Pseudomonadota</taxon>
        <taxon>Betaproteobacteria</taxon>
        <taxon>Burkholderiales</taxon>
        <taxon>Alcaligenaceae</taxon>
        <taxon>Pigmentiphaga</taxon>
    </lineage>
</organism>
<evidence type="ECO:0000313" key="2">
    <source>
        <dbReference type="EMBL" id="QEI09257.1"/>
    </source>
</evidence>
<dbReference type="KEGG" id="pacr:FXN63_11445"/>
<proteinExistence type="predicted"/>
<dbReference type="Pfam" id="PF00903">
    <property type="entry name" value="Glyoxalase"/>
    <property type="match status" value="1"/>
</dbReference>
<keyword evidence="3" id="KW-1185">Reference proteome</keyword>
<dbReference type="Proteomes" id="UP000325161">
    <property type="component" value="Chromosome"/>
</dbReference>
<dbReference type="OrthoDB" id="4548523at2"/>
<evidence type="ECO:0000259" key="1">
    <source>
        <dbReference type="PROSITE" id="PS51819"/>
    </source>
</evidence>